<evidence type="ECO:0000256" key="4">
    <source>
        <dbReference type="SAM" id="Coils"/>
    </source>
</evidence>
<feature type="domain" description="Rad50/SbcC-type AAA" evidence="5">
    <location>
        <begin position="5"/>
        <end position="251"/>
    </location>
</feature>
<dbReference type="InterPro" id="IPR025662">
    <property type="entry name" value="Sigma_54_int_dom_ATP-bd_1"/>
</dbReference>
<dbReference type="GO" id="GO:0006302">
    <property type="term" value="P:double-strand break repair"/>
    <property type="evidence" value="ECO:0007669"/>
    <property type="project" value="InterPro"/>
</dbReference>
<dbReference type="PANTHER" id="PTHR32114:SF2">
    <property type="entry name" value="ABC TRANSPORTER ABCH.3"/>
    <property type="match status" value="1"/>
</dbReference>
<reference evidence="6 7" key="1">
    <citation type="submission" date="2020-12" db="EMBL/GenBank/DDBJ databases">
        <title>FDA dAtabase for Regulatory Grade micrObial Sequences (FDA-ARGOS): Supporting development and validation of Infectious Disease Dx tests.</title>
        <authorList>
            <person name="Sproer C."/>
            <person name="Gronow S."/>
            <person name="Severitt S."/>
            <person name="Schroder I."/>
            <person name="Tallon L."/>
            <person name="Sadzewicz L."/>
            <person name="Zhao X."/>
            <person name="Boylan J."/>
            <person name="Ott S."/>
            <person name="Bowen H."/>
            <person name="Vavikolanu K."/>
            <person name="Mehta A."/>
            <person name="Aluvathingal J."/>
            <person name="Nadendla S."/>
            <person name="Lowell S."/>
            <person name="Myers T."/>
            <person name="Yan Y."/>
            <person name="Sichtig H."/>
        </authorList>
    </citation>
    <scope>NUCLEOTIDE SEQUENCE [LARGE SCALE GENOMIC DNA]</scope>
    <source>
        <strain evidence="6 7">FDAARGOS_989</strain>
    </source>
</reference>
<sequence length="400" mass="46992">MKPVKLEMYGFMTYKNKTFIDFTKIYDSKIFIISGDTGSGKTTIFDAISFALFGEIQREGFNSNDIRSDFLGGDDPITYVDFYFEIDGKNYRIKRIPNQKAKKTRANVNVSHSVEFYKIENEKEILISDGPQKTDKKIIEVIGLDYNQLNRVMILAQGEFSKFLKSNSDEKAELLSKIFSSYLYKEIEEKLKEASKNSKRNLDIISNSLENEIVKNELLEDKVDDELIKLKDFQKIIDIIEDLLVESEKNLQIKNEEKLSLNKNLESENSKLNFYEKENEQIENYKDLLKEKEKLLEDESFYKNLKKDLAYAEKSIAIKPYYESFLDLNKSQKDLKIKLDFENKNLKTIEEELKENKTYLGNKDELLKIIDQKKENIVKNLEILNKFENLQKIKDELDKN</sequence>
<dbReference type="Pfam" id="PF13476">
    <property type="entry name" value="AAA_23"/>
    <property type="match status" value="1"/>
</dbReference>
<dbReference type="AlphaFoldDB" id="A0A7T7ZVA8"/>
<dbReference type="SUPFAM" id="SSF52540">
    <property type="entry name" value="P-loop containing nucleoside triphosphate hydrolases"/>
    <property type="match status" value="1"/>
</dbReference>
<feature type="coiled-coil region" evidence="4">
    <location>
        <begin position="237"/>
        <end position="299"/>
    </location>
</feature>
<evidence type="ECO:0000313" key="6">
    <source>
        <dbReference type="EMBL" id="QQN55405.1"/>
    </source>
</evidence>
<gene>
    <name evidence="6" type="ORF">I6H46_05540</name>
</gene>
<dbReference type="Gene3D" id="3.40.50.300">
    <property type="entry name" value="P-loop containing nucleotide triphosphate hydrolases"/>
    <property type="match status" value="1"/>
</dbReference>
<dbReference type="InterPro" id="IPR038729">
    <property type="entry name" value="Rad50/SbcC_AAA"/>
</dbReference>
<evidence type="ECO:0000256" key="1">
    <source>
        <dbReference type="ARBA" id="ARBA00006930"/>
    </source>
</evidence>
<dbReference type="PROSITE" id="PS00675">
    <property type="entry name" value="SIGMA54_INTERACT_1"/>
    <property type="match status" value="1"/>
</dbReference>
<accession>A0A7T7ZVA8</accession>
<evidence type="ECO:0000256" key="2">
    <source>
        <dbReference type="ARBA" id="ARBA00011322"/>
    </source>
</evidence>
<protein>
    <recommendedName>
        <fullName evidence="3">Nuclease SbcCD subunit C</fullName>
    </recommendedName>
</protein>
<name>A0A7T7ZVA8_9FIRM</name>
<evidence type="ECO:0000256" key="3">
    <source>
        <dbReference type="ARBA" id="ARBA00013368"/>
    </source>
</evidence>
<evidence type="ECO:0000313" key="7">
    <source>
        <dbReference type="Proteomes" id="UP000595871"/>
    </source>
</evidence>
<comment type="similarity">
    <text evidence="1">Belongs to the SMC family. SbcC subfamily.</text>
</comment>
<dbReference type="Proteomes" id="UP000595871">
    <property type="component" value="Chromosome"/>
</dbReference>
<dbReference type="EMBL" id="CP067016">
    <property type="protein sequence ID" value="QQN55405.1"/>
    <property type="molecule type" value="Genomic_DNA"/>
</dbReference>
<dbReference type="InterPro" id="IPR027417">
    <property type="entry name" value="P-loop_NTPase"/>
</dbReference>
<organism evidence="6 7">
    <name type="scientific">Anaerococcus obesiensis</name>
    <dbReference type="NCBI Taxonomy" id="1287640"/>
    <lineage>
        <taxon>Bacteria</taxon>
        <taxon>Bacillati</taxon>
        <taxon>Bacillota</taxon>
        <taxon>Tissierellia</taxon>
        <taxon>Tissierellales</taxon>
        <taxon>Peptoniphilaceae</taxon>
        <taxon>Anaerococcus</taxon>
    </lineage>
</organism>
<proteinExistence type="inferred from homology"/>
<dbReference type="RefSeq" id="WP_200225544.1">
    <property type="nucleotide sequence ID" value="NZ_CP067016.1"/>
</dbReference>
<dbReference type="PANTHER" id="PTHR32114">
    <property type="entry name" value="ABC TRANSPORTER ABCH.3"/>
    <property type="match status" value="1"/>
</dbReference>
<evidence type="ECO:0000259" key="5">
    <source>
        <dbReference type="Pfam" id="PF13476"/>
    </source>
</evidence>
<comment type="subunit">
    <text evidence="2">Heterodimer of SbcC and SbcD.</text>
</comment>
<dbReference type="KEGG" id="aob:I6H46_05540"/>
<keyword evidence="7" id="KW-1185">Reference proteome</keyword>
<dbReference type="GO" id="GO:0016887">
    <property type="term" value="F:ATP hydrolysis activity"/>
    <property type="evidence" value="ECO:0007669"/>
    <property type="project" value="InterPro"/>
</dbReference>
<keyword evidence="4" id="KW-0175">Coiled coil</keyword>